<evidence type="ECO:0000313" key="3">
    <source>
        <dbReference type="EMBL" id="SEI88989.1"/>
    </source>
</evidence>
<feature type="transmembrane region" description="Helical" evidence="1">
    <location>
        <begin position="86"/>
        <end position="117"/>
    </location>
</feature>
<dbReference type="AlphaFoldDB" id="A0A1H6U9F2"/>
<dbReference type="PANTHER" id="PTHR14969">
    <property type="entry name" value="SPHINGOSINE-1-PHOSPHATE PHOSPHOHYDROLASE"/>
    <property type="match status" value="1"/>
</dbReference>
<dbReference type="InterPro" id="IPR036938">
    <property type="entry name" value="PAP2/HPO_sf"/>
</dbReference>
<feature type="transmembrane region" description="Helical" evidence="1">
    <location>
        <begin position="35"/>
        <end position="53"/>
    </location>
</feature>
<dbReference type="PANTHER" id="PTHR14969:SF13">
    <property type="entry name" value="AT30094P"/>
    <property type="match status" value="1"/>
</dbReference>
<evidence type="ECO:0000313" key="4">
    <source>
        <dbReference type="Proteomes" id="UP000198564"/>
    </source>
</evidence>
<dbReference type="SUPFAM" id="SSF48317">
    <property type="entry name" value="Acid phosphatase/Vanadium-dependent haloperoxidase"/>
    <property type="match status" value="1"/>
</dbReference>
<gene>
    <name evidence="3" type="ORF">SAMN04488113_12927</name>
</gene>
<reference evidence="4" key="1">
    <citation type="submission" date="2016-10" db="EMBL/GenBank/DDBJ databases">
        <authorList>
            <person name="Varghese N."/>
            <person name="Submissions S."/>
        </authorList>
    </citation>
    <scope>NUCLEOTIDE SEQUENCE [LARGE SCALE GENOMIC DNA]</scope>
    <source>
        <strain evidence="4">DSM 25751</strain>
    </source>
</reference>
<dbReference type="Proteomes" id="UP000198564">
    <property type="component" value="Unassembled WGS sequence"/>
</dbReference>
<keyword evidence="1" id="KW-1133">Transmembrane helix</keyword>
<keyword evidence="4" id="KW-1185">Reference proteome</keyword>
<organism evidence="3 4">
    <name type="scientific">Alkalibacterium gilvum</name>
    <dbReference type="NCBI Taxonomy" id="1130080"/>
    <lineage>
        <taxon>Bacteria</taxon>
        <taxon>Bacillati</taxon>
        <taxon>Bacillota</taxon>
        <taxon>Bacilli</taxon>
        <taxon>Lactobacillales</taxon>
        <taxon>Carnobacteriaceae</taxon>
        <taxon>Alkalibacterium</taxon>
    </lineage>
</organism>
<proteinExistence type="predicted"/>
<dbReference type="STRING" id="1130080.SAMN04488113_12927"/>
<accession>A0A1H6U9F2</accession>
<evidence type="ECO:0000259" key="2">
    <source>
        <dbReference type="SMART" id="SM00014"/>
    </source>
</evidence>
<keyword evidence="1" id="KW-0812">Transmembrane</keyword>
<dbReference type="SMART" id="SM00014">
    <property type="entry name" value="acidPPc"/>
    <property type="match status" value="1"/>
</dbReference>
<dbReference type="InterPro" id="IPR000326">
    <property type="entry name" value="PAP2/HPO"/>
</dbReference>
<sequence length="146" mass="16121">MKSKVINLLNNVITHLIYTIYPIVLVLLLSYKDPLFLKVLLVPLISFILVSLYRNHINAPRPYEVNDTEPIISKQSKGKSFPSRHVFSAFVIATTLFFVSKVLGIFLIIAGVGLAVLRVIGGVHFKKDVIAGALIGILSGIIGFYL</sequence>
<dbReference type="CDD" id="cd01610">
    <property type="entry name" value="PAP2_like"/>
    <property type="match status" value="1"/>
</dbReference>
<dbReference type="Pfam" id="PF01569">
    <property type="entry name" value="PAP2"/>
    <property type="match status" value="1"/>
</dbReference>
<feature type="transmembrane region" description="Helical" evidence="1">
    <location>
        <begin position="129"/>
        <end position="145"/>
    </location>
</feature>
<dbReference type="EMBL" id="FNYW01000029">
    <property type="protein sequence ID" value="SEI88989.1"/>
    <property type="molecule type" value="Genomic_DNA"/>
</dbReference>
<protein>
    <submittedName>
        <fullName evidence="3">PAP2 superfamily protein</fullName>
    </submittedName>
</protein>
<dbReference type="RefSeq" id="WP_218141934.1">
    <property type="nucleotide sequence ID" value="NZ_FNYW01000029.1"/>
</dbReference>
<keyword evidence="1" id="KW-0472">Membrane</keyword>
<feature type="domain" description="Phosphatidic acid phosphatase type 2/haloperoxidase" evidence="2">
    <location>
        <begin position="35"/>
        <end position="144"/>
    </location>
</feature>
<feature type="transmembrane region" description="Helical" evidence="1">
    <location>
        <begin position="12"/>
        <end position="29"/>
    </location>
</feature>
<evidence type="ECO:0000256" key="1">
    <source>
        <dbReference type="SAM" id="Phobius"/>
    </source>
</evidence>
<name>A0A1H6U9F2_9LACT</name>
<dbReference type="Gene3D" id="1.20.144.10">
    <property type="entry name" value="Phosphatidic acid phosphatase type 2/haloperoxidase"/>
    <property type="match status" value="1"/>
</dbReference>